<dbReference type="OrthoDB" id="9778037at2"/>
<sequence>MMHVTNVVRYILVFIVNLLLLLFLHSYFNMVVLVVLIVLPFCSVFAAFMAARYMTVEIGGGMGDTETDEPFPVNIILGNRSVFPVMNVDIDIHMENCLFGISGDHRLSVPSYVRAANVVSYEISESFVGVLTVSVKRIYVTDWLGFIRIKKTSDAVKEIEVFPGGEIEVEPDMTTLAGGMSEAEETRHKGNDFSEVVDIREYQPGDKLQNIHWKLSAGRDELMVKERESMSSDLIIICVELSDDEKHVLNDILKAAYGLGKYLLSAGVPFSMYYWSVNRDDMIETVIENNGDMHEWMEGVFYEIPYSEYRLGFDMMQKLLDSDRKIFTVTAADDIDGEQVFTYGDCVKGYISE</sequence>
<feature type="transmembrane region" description="Helical" evidence="1">
    <location>
        <begin position="30"/>
        <end position="51"/>
    </location>
</feature>
<keyword evidence="1" id="KW-1133">Transmembrane helix</keyword>
<dbReference type="PANTHER" id="PTHR34351:SF2">
    <property type="entry name" value="DUF58 DOMAIN-CONTAINING PROTEIN"/>
    <property type="match status" value="1"/>
</dbReference>
<feature type="domain" description="DUF58" evidence="2">
    <location>
        <begin position="198"/>
        <end position="246"/>
    </location>
</feature>
<dbReference type="InterPro" id="IPR002881">
    <property type="entry name" value="DUF58"/>
</dbReference>
<evidence type="ECO:0000256" key="1">
    <source>
        <dbReference type="SAM" id="Phobius"/>
    </source>
</evidence>
<feature type="transmembrane region" description="Helical" evidence="1">
    <location>
        <begin position="7"/>
        <end position="24"/>
    </location>
</feature>
<dbReference type="AlphaFoldDB" id="A0A412IQK4"/>
<reference evidence="3 4" key="1">
    <citation type="submission" date="2018-08" db="EMBL/GenBank/DDBJ databases">
        <title>A genome reference for cultivated species of the human gut microbiota.</title>
        <authorList>
            <person name="Zou Y."/>
            <person name="Xue W."/>
            <person name="Luo G."/>
        </authorList>
    </citation>
    <scope>NUCLEOTIDE SEQUENCE [LARGE SCALE GENOMIC DNA]</scope>
    <source>
        <strain evidence="3 4">AF22-21</strain>
    </source>
</reference>
<keyword evidence="1" id="KW-0472">Membrane</keyword>
<dbReference type="PANTHER" id="PTHR34351">
    <property type="entry name" value="SLR1927 PROTEIN-RELATED"/>
    <property type="match status" value="1"/>
</dbReference>
<name>A0A412IQK4_9FIRM</name>
<dbReference type="Pfam" id="PF01882">
    <property type="entry name" value="DUF58"/>
    <property type="match status" value="1"/>
</dbReference>
<dbReference type="Proteomes" id="UP000283295">
    <property type="component" value="Unassembled WGS sequence"/>
</dbReference>
<protein>
    <submittedName>
        <fullName evidence="3">DUF58 domain-containing protein</fullName>
    </submittedName>
</protein>
<dbReference type="EMBL" id="QRVK01000025">
    <property type="protein sequence ID" value="RGS40704.1"/>
    <property type="molecule type" value="Genomic_DNA"/>
</dbReference>
<gene>
    <name evidence="3" type="ORF">DWX94_09765</name>
</gene>
<organism evidence="3 4">
    <name type="scientific">Coprococcus eutactus</name>
    <dbReference type="NCBI Taxonomy" id="33043"/>
    <lineage>
        <taxon>Bacteria</taxon>
        <taxon>Bacillati</taxon>
        <taxon>Bacillota</taxon>
        <taxon>Clostridia</taxon>
        <taxon>Lachnospirales</taxon>
        <taxon>Lachnospiraceae</taxon>
        <taxon>Coprococcus</taxon>
    </lineage>
</organism>
<comment type="caution">
    <text evidence="3">The sequence shown here is derived from an EMBL/GenBank/DDBJ whole genome shotgun (WGS) entry which is preliminary data.</text>
</comment>
<proteinExistence type="predicted"/>
<evidence type="ECO:0000313" key="4">
    <source>
        <dbReference type="Proteomes" id="UP000283295"/>
    </source>
</evidence>
<evidence type="ECO:0000259" key="2">
    <source>
        <dbReference type="Pfam" id="PF01882"/>
    </source>
</evidence>
<evidence type="ECO:0000313" key="3">
    <source>
        <dbReference type="EMBL" id="RGS40704.1"/>
    </source>
</evidence>
<accession>A0A412IQK4</accession>
<keyword evidence="1" id="KW-0812">Transmembrane</keyword>